<keyword evidence="14" id="KW-0349">Heme</keyword>
<name>A0A9X0B624_9EURO</name>
<keyword evidence="14" id="KW-0408">Iron</keyword>
<keyword evidence="14" id="KW-0479">Metal-binding</keyword>
<feature type="signal peptide" evidence="17">
    <location>
        <begin position="1"/>
        <end position="20"/>
    </location>
</feature>
<dbReference type="AlphaFoldDB" id="A0A9X0B624"/>
<comment type="similarity">
    <text evidence="13">Belongs to the SAT4 family.</text>
</comment>
<reference evidence="19" key="2">
    <citation type="journal article" date="2023" name="IMA Fungus">
        <title>Comparative genomic study of the Penicillium genus elucidates a diverse pangenome and 15 lateral gene transfer events.</title>
        <authorList>
            <person name="Petersen C."/>
            <person name="Sorensen T."/>
            <person name="Nielsen M.R."/>
            <person name="Sondergaard T.E."/>
            <person name="Sorensen J.L."/>
            <person name="Fitzpatrick D.A."/>
            <person name="Frisvad J.C."/>
            <person name="Nielsen K.L."/>
        </authorList>
    </citation>
    <scope>NUCLEOTIDE SEQUENCE</scope>
    <source>
        <strain evidence="19">IBT 29864</strain>
    </source>
</reference>
<evidence type="ECO:0000256" key="13">
    <source>
        <dbReference type="ARBA" id="ARBA00038359"/>
    </source>
</evidence>
<feature type="compositionally biased region" description="Polar residues" evidence="15">
    <location>
        <begin position="382"/>
        <end position="392"/>
    </location>
</feature>
<feature type="transmembrane region" description="Helical" evidence="16">
    <location>
        <begin position="336"/>
        <end position="359"/>
    </location>
</feature>
<evidence type="ECO:0000313" key="19">
    <source>
        <dbReference type="EMBL" id="KAJ5389508.1"/>
    </source>
</evidence>
<dbReference type="GeneID" id="81432684"/>
<feature type="transmembrane region" description="Helical" evidence="16">
    <location>
        <begin position="217"/>
        <end position="237"/>
    </location>
</feature>
<keyword evidence="20" id="KW-1185">Reference proteome</keyword>
<evidence type="ECO:0000256" key="17">
    <source>
        <dbReference type="SAM" id="SignalP"/>
    </source>
</evidence>
<evidence type="ECO:0000313" key="20">
    <source>
        <dbReference type="Proteomes" id="UP001147782"/>
    </source>
</evidence>
<feature type="binding site" description="axial binding residue" evidence="14">
    <location>
        <position position="53"/>
    </location>
    <ligand>
        <name>heme</name>
        <dbReference type="ChEBI" id="CHEBI:30413"/>
    </ligand>
    <ligandPart>
        <name>Fe</name>
        <dbReference type="ChEBI" id="CHEBI:18248"/>
    </ligandPart>
</feature>
<feature type="domain" description="CFEM" evidence="18">
    <location>
        <begin position="7"/>
        <end position="118"/>
    </location>
</feature>
<evidence type="ECO:0000256" key="3">
    <source>
        <dbReference type="ARBA" id="ARBA00004613"/>
    </source>
</evidence>
<evidence type="ECO:0000256" key="15">
    <source>
        <dbReference type="SAM" id="MobiDB-lite"/>
    </source>
</evidence>
<sequence>MNRTILSLLLLWLCVRPAIASGIVGVSGSDSLPQCVVECVSQSLLLDDCDLSDIKCRCTNKNINTHISLCLLAKCDIAETIVAARSWAQECDQPHDNHHDSMRAAIVASGVAGLLIVILRIFSRAYTLRRFWWDDWSHIIAGVLMIPLLVFSNLCVNEGMGYHLYDINFSSVSQARHLAIWYYLSQIFWLVVIYFIKISILFLYLRIFPEIPLFRNCVIATMVFTTVAVIILVPMDIWQCVPVHAIWDLKREDARCLSIAGVAYASAGVNIATEIAVFVLPLPLLRTLRATIAQKVGLYALFGCGILVIGIASARVPTLRNVEAIRDPTYLNAGVFYWTCAETAVAHLCAAAPAIRPLYVKLRDMVRRRRKRTSDSSESDVFSGNSVSNARNRSIPGLSCQQVTSRIAGGLDDRHNDEMVNLHDRSLSLEKSDSRRLEVTV</sequence>
<keyword evidence="6" id="KW-0325">Glycoprotein</keyword>
<keyword evidence="12" id="KW-0449">Lipoprotein</keyword>
<feature type="disulfide bond" evidence="14">
    <location>
        <begin position="39"/>
        <end position="70"/>
    </location>
</feature>
<comment type="similarity">
    <text evidence="4">Belongs to the RBT5 family.</text>
</comment>
<dbReference type="InterPro" id="IPR008427">
    <property type="entry name" value="Extracellular_membr_CFEM_dom"/>
</dbReference>
<dbReference type="EMBL" id="JAPZBS010000001">
    <property type="protein sequence ID" value="KAJ5389508.1"/>
    <property type="molecule type" value="Genomic_DNA"/>
</dbReference>
<keyword evidence="9 16" id="KW-1133">Transmembrane helix</keyword>
<comment type="caution">
    <text evidence="19">The sequence shown here is derived from an EMBL/GenBank/DDBJ whole genome shotgun (WGS) entry which is preliminary data.</text>
</comment>
<feature type="disulfide bond" evidence="14">
    <location>
        <begin position="58"/>
        <end position="91"/>
    </location>
</feature>
<dbReference type="GO" id="GO:0098552">
    <property type="term" value="C:side of membrane"/>
    <property type="evidence" value="ECO:0007669"/>
    <property type="project" value="UniProtKB-KW"/>
</dbReference>
<evidence type="ECO:0000256" key="9">
    <source>
        <dbReference type="ARBA" id="ARBA00022989"/>
    </source>
</evidence>
<evidence type="ECO:0000256" key="14">
    <source>
        <dbReference type="PROSITE-ProRule" id="PRU01356"/>
    </source>
</evidence>
<accession>A0A9X0B624</accession>
<dbReference type="GO" id="GO:0005576">
    <property type="term" value="C:extracellular region"/>
    <property type="evidence" value="ECO:0007669"/>
    <property type="project" value="UniProtKB-SubCell"/>
</dbReference>
<evidence type="ECO:0000256" key="11">
    <source>
        <dbReference type="ARBA" id="ARBA00023157"/>
    </source>
</evidence>
<reference evidence="19" key="1">
    <citation type="submission" date="2022-11" db="EMBL/GenBank/DDBJ databases">
        <authorList>
            <person name="Petersen C."/>
        </authorList>
    </citation>
    <scope>NUCLEOTIDE SEQUENCE</scope>
    <source>
        <strain evidence="19">IBT 29864</strain>
    </source>
</reference>
<keyword evidence="8 17" id="KW-0732">Signal</keyword>
<organism evidence="19 20">
    <name type="scientific">Penicillium cataractarum</name>
    <dbReference type="NCBI Taxonomy" id="2100454"/>
    <lineage>
        <taxon>Eukaryota</taxon>
        <taxon>Fungi</taxon>
        <taxon>Dikarya</taxon>
        <taxon>Ascomycota</taxon>
        <taxon>Pezizomycotina</taxon>
        <taxon>Eurotiomycetes</taxon>
        <taxon>Eurotiomycetidae</taxon>
        <taxon>Eurotiales</taxon>
        <taxon>Aspergillaceae</taxon>
        <taxon>Penicillium</taxon>
    </lineage>
</organism>
<feature type="transmembrane region" description="Helical" evidence="16">
    <location>
        <begin position="180"/>
        <end position="205"/>
    </location>
</feature>
<keyword evidence="6" id="KW-0336">GPI-anchor</keyword>
<gene>
    <name evidence="19" type="ORF">N7496_000576</name>
</gene>
<evidence type="ECO:0000256" key="2">
    <source>
        <dbReference type="ARBA" id="ARBA00004589"/>
    </source>
</evidence>
<evidence type="ECO:0000256" key="5">
    <source>
        <dbReference type="ARBA" id="ARBA00022525"/>
    </source>
</evidence>
<dbReference type="Pfam" id="PF20684">
    <property type="entry name" value="Fung_rhodopsin"/>
    <property type="match status" value="1"/>
</dbReference>
<feature type="transmembrane region" description="Helical" evidence="16">
    <location>
        <begin position="104"/>
        <end position="123"/>
    </location>
</feature>
<evidence type="ECO:0000256" key="6">
    <source>
        <dbReference type="ARBA" id="ARBA00022622"/>
    </source>
</evidence>
<dbReference type="InterPro" id="IPR052337">
    <property type="entry name" value="SAT4-like"/>
</dbReference>
<feature type="chain" id="PRO_5040966827" description="CFEM domain-containing protein" evidence="17">
    <location>
        <begin position="21"/>
        <end position="441"/>
    </location>
</feature>
<feature type="transmembrane region" description="Helical" evidence="16">
    <location>
        <begin position="296"/>
        <end position="316"/>
    </location>
</feature>
<dbReference type="PANTHER" id="PTHR33048">
    <property type="entry name" value="PTH11-LIKE INTEGRAL MEMBRANE PROTEIN (AFU_ORTHOLOGUE AFUA_5G11245)"/>
    <property type="match status" value="1"/>
</dbReference>
<dbReference type="InterPro" id="IPR049326">
    <property type="entry name" value="Rhodopsin_dom_fungi"/>
</dbReference>
<evidence type="ECO:0000256" key="7">
    <source>
        <dbReference type="ARBA" id="ARBA00022692"/>
    </source>
</evidence>
<evidence type="ECO:0000256" key="8">
    <source>
        <dbReference type="ARBA" id="ARBA00022729"/>
    </source>
</evidence>
<comment type="subcellular location">
    <subcellularLocation>
        <location evidence="2">Membrane</location>
        <topology evidence="2">Lipid-anchor</topology>
        <topology evidence="2">GPI-anchor</topology>
    </subcellularLocation>
    <subcellularLocation>
        <location evidence="1">Membrane</location>
        <topology evidence="1">Multi-pass membrane protein</topology>
    </subcellularLocation>
    <subcellularLocation>
        <location evidence="3">Secreted</location>
    </subcellularLocation>
</comment>
<evidence type="ECO:0000256" key="4">
    <source>
        <dbReference type="ARBA" id="ARBA00010031"/>
    </source>
</evidence>
<proteinExistence type="inferred from homology"/>
<evidence type="ECO:0000256" key="16">
    <source>
        <dbReference type="SAM" id="Phobius"/>
    </source>
</evidence>
<keyword evidence="5" id="KW-0964">Secreted</keyword>
<evidence type="ECO:0000256" key="10">
    <source>
        <dbReference type="ARBA" id="ARBA00023136"/>
    </source>
</evidence>
<protein>
    <recommendedName>
        <fullName evidence="18">CFEM domain-containing protein</fullName>
    </recommendedName>
</protein>
<dbReference type="RefSeq" id="XP_056560236.1">
    <property type="nucleotide sequence ID" value="XM_056693507.1"/>
</dbReference>
<keyword evidence="7 16" id="KW-0812">Transmembrane</keyword>
<dbReference type="GO" id="GO:0046872">
    <property type="term" value="F:metal ion binding"/>
    <property type="evidence" value="ECO:0007669"/>
    <property type="project" value="UniProtKB-UniRule"/>
</dbReference>
<keyword evidence="11 14" id="KW-1015">Disulfide bond</keyword>
<feature type="transmembrane region" description="Helical" evidence="16">
    <location>
        <begin position="135"/>
        <end position="154"/>
    </location>
</feature>
<dbReference type="Pfam" id="PF05730">
    <property type="entry name" value="CFEM"/>
    <property type="match status" value="1"/>
</dbReference>
<feature type="region of interest" description="Disordered" evidence="15">
    <location>
        <begin position="370"/>
        <end position="393"/>
    </location>
</feature>
<dbReference type="OrthoDB" id="2496787at2759"/>
<feature type="disulfide bond" evidence="14">
    <location>
        <begin position="49"/>
        <end position="56"/>
    </location>
</feature>
<dbReference type="Proteomes" id="UP001147782">
    <property type="component" value="Unassembled WGS sequence"/>
</dbReference>
<dbReference type="PANTHER" id="PTHR33048:SF47">
    <property type="entry name" value="INTEGRAL MEMBRANE PROTEIN-RELATED"/>
    <property type="match status" value="1"/>
</dbReference>
<dbReference type="PROSITE" id="PS52012">
    <property type="entry name" value="CFEM"/>
    <property type="match status" value="1"/>
</dbReference>
<evidence type="ECO:0000256" key="1">
    <source>
        <dbReference type="ARBA" id="ARBA00004141"/>
    </source>
</evidence>
<feature type="transmembrane region" description="Helical" evidence="16">
    <location>
        <begin position="257"/>
        <end position="284"/>
    </location>
</feature>
<keyword evidence="10 16" id="KW-0472">Membrane</keyword>
<evidence type="ECO:0000256" key="12">
    <source>
        <dbReference type="ARBA" id="ARBA00023288"/>
    </source>
</evidence>
<evidence type="ECO:0000259" key="18">
    <source>
        <dbReference type="PROSITE" id="PS52012"/>
    </source>
</evidence>
<feature type="disulfide bond" evidence="14">
    <location>
        <begin position="35"/>
        <end position="75"/>
    </location>
</feature>